<sequence precursor="true">MSHPHRDQGVSVIIGTLLLILITVTAAAALALMVSQMQKAEETRQSQIQAVKDEQIVISGVSLVNNINWSSTSPNPPFNIQDSQNWSSVSFDLMNLNTQDVAVQGIAINNYYLYPLSYSSLALSAPNGTCNLTSGGGGCTVYMPGGSSSSTPYLNIPAGKSIKVTMNLTGSLTGDGGLSPSFIGTDQQIDIKILTSLTNIFEETYKLPTPVISYSTETATIGTVQRDMIVLDGSQSSSVNATISNWNWTIMNATQTYTNGQIDPVGNCSDISDLSTVGVPPYFNSKIARFSPQISGPFCVNLTVTDSNGMVATSPYQLIPEDAAFSPAANLIVTRQLANSINVTIKDINGHPVPNAIVNYVLDVNQFGNLSLSKYVDTSDQSGNSNITVISGIGSIKITSGSLPAVEVAVNGSS</sequence>
<gene>
    <name evidence="2" type="ordered locus">Mboo_2423</name>
</gene>
<evidence type="ECO:0000313" key="2">
    <source>
        <dbReference type="EMBL" id="ABS56937.1"/>
    </source>
</evidence>
<evidence type="ECO:0000256" key="1">
    <source>
        <dbReference type="SAM" id="Phobius"/>
    </source>
</evidence>
<keyword evidence="3" id="KW-1185">Reference proteome</keyword>
<dbReference type="AlphaFoldDB" id="A7IB26"/>
<dbReference type="RefSeq" id="WP_012108000.1">
    <property type="nucleotide sequence ID" value="NC_009712.1"/>
</dbReference>
<dbReference type="EMBL" id="CP000780">
    <property type="protein sequence ID" value="ABS56937.1"/>
    <property type="molecule type" value="Genomic_DNA"/>
</dbReference>
<dbReference type="eggNOG" id="arCOG09549">
    <property type="taxonomic scope" value="Archaea"/>
</dbReference>
<dbReference type="Proteomes" id="UP000002408">
    <property type="component" value="Chromosome"/>
</dbReference>
<reference evidence="3" key="1">
    <citation type="journal article" date="2015" name="Microbiology">
        <title>Genome of Methanoregula boonei 6A8 reveals adaptations to oligotrophic peatland environments.</title>
        <authorList>
            <person name="Braeuer S."/>
            <person name="Cadillo-Quiroz H."/>
            <person name="Kyrpides N."/>
            <person name="Woyke T."/>
            <person name="Goodwin L."/>
            <person name="Detter C."/>
            <person name="Podell S."/>
            <person name="Yavitt J.B."/>
            <person name="Zinder S.H."/>
        </authorList>
    </citation>
    <scope>NUCLEOTIDE SEQUENCE [LARGE SCALE GENOMIC DNA]</scope>
    <source>
        <strain evidence="3">DSM 21154 / JCM 14090 / 6A8</strain>
    </source>
</reference>
<keyword evidence="1" id="KW-0472">Membrane</keyword>
<evidence type="ECO:0000313" key="3">
    <source>
        <dbReference type="Proteomes" id="UP000002408"/>
    </source>
</evidence>
<proteinExistence type="predicted"/>
<keyword evidence="1" id="KW-1133">Transmembrane helix</keyword>
<accession>A7IB26</accession>
<keyword evidence="1" id="KW-0812">Transmembrane</keyword>
<dbReference type="HOGENOM" id="CLU_663262_0_0_2"/>
<dbReference type="InterPro" id="IPR013373">
    <property type="entry name" value="Flagellin/pilin_N_arc"/>
</dbReference>
<name>A7IB26_METB6</name>
<dbReference type="InterPro" id="IPR013783">
    <property type="entry name" value="Ig-like_fold"/>
</dbReference>
<dbReference type="GeneID" id="5410499"/>
<organism evidence="2 3">
    <name type="scientific">Methanoregula boonei (strain DSM 21154 / JCM 14090 / 6A8)</name>
    <dbReference type="NCBI Taxonomy" id="456442"/>
    <lineage>
        <taxon>Archaea</taxon>
        <taxon>Methanobacteriati</taxon>
        <taxon>Methanobacteriota</taxon>
        <taxon>Stenosarchaea group</taxon>
        <taxon>Methanomicrobia</taxon>
        <taxon>Methanomicrobiales</taxon>
        <taxon>Methanoregulaceae</taxon>
        <taxon>Methanoregula</taxon>
    </lineage>
</organism>
<protein>
    <submittedName>
        <fullName evidence="2">Uncharacterized protein</fullName>
    </submittedName>
</protein>
<dbReference type="Gene3D" id="2.60.40.10">
    <property type="entry name" value="Immunoglobulins"/>
    <property type="match status" value="1"/>
</dbReference>
<dbReference type="KEGG" id="mbn:Mboo_2423"/>
<feature type="transmembrane region" description="Helical" evidence="1">
    <location>
        <begin position="12"/>
        <end position="34"/>
    </location>
</feature>
<dbReference type="NCBIfam" id="TIGR02537">
    <property type="entry name" value="arch_flag_Nterm"/>
    <property type="match status" value="1"/>
</dbReference>